<organism evidence="3 4">
    <name type="scientific">Latimeria chalumnae</name>
    <name type="common">Coelacanth</name>
    <dbReference type="NCBI Taxonomy" id="7897"/>
    <lineage>
        <taxon>Eukaryota</taxon>
        <taxon>Metazoa</taxon>
        <taxon>Chordata</taxon>
        <taxon>Craniata</taxon>
        <taxon>Vertebrata</taxon>
        <taxon>Euteleostomi</taxon>
        <taxon>Coelacanthiformes</taxon>
        <taxon>Coelacanthidae</taxon>
        <taxon>Latimeria</taxon>
    </lineage>
</organism>
<evidence type="ECO:0000256" key="2">
    <source>
        <dbReference type="SAM" id="MobiDB-lite"/>
    </source>
</evidence>
<dbReference type="Ensembl" id="ENSLACT00000021855.1">
    <property type="protein sequence ID" value="ENSLACP00000021714.1"/>
    <property type="gene ID" value="ENSLACG00000019080.2"/>
</dbReference>
<gene>
    <name evidence="3" type="primary">CCDC27</name>
</gene>
<accession>H3BIJ3</accession>
<feature type="coiled-coil region" evidence="1">
    <location>
        <begin position="303"/>
        <end position="372"/>
    </location>
</feature>
<reference evidence="3" key="2">
    <citation type="submission" date="2025-08" db="UniProtKB">
        <authorList>
            <consortium name="Ensembl"/>
        </authorList>
    </citation>
    <scope>IDENTIFICATION</scope>
</reference>
<dbReference type="EMBL" id="AFYH01000674">
    <property type="status" value="NOT_ANNOTATED_CDS"/>
    <property type="molecule type" value="Genomic_DNA"/>
</dbReference>
<dbReference type="EMBL" id="AFYH01000675">
    <property type="status" value="NOT_ANNOTATED_CDS"/>
    <property type="molecule type" value="Genomic_DNA"/>
</dbReference>
<protein>
    <submittedName>
        <fullName evidence="3">Coiled-coil domain containing 27</fullName>
    </submittedName>
</protein>
<name>H3BIJ3_LATCH</name>
<proteinExistence type="predicted"/>
<evidence type="ECO:0000313" key="4">
    <source>
        <dbReference type="Proteomes" id="UP000008672"/>
    </source>
</evidence>
<sequence>KIPWYLAVLHEKEQCLLMLGDQIDRLSVFEAECMRKDGLITALRKEAGDLKQQLLQAKNGNAIRTKDLSSTSRRKLIHYFPVTLFNISSLKEINPTDSRQSFAGTDHLENLVYLSIKVHMKRQSCLSEMKLTGSRYLSRSLRVPADLQTEITSSLSECVLENEEEQLLEEEVARSAYIGSNKMHESDSQLAQKGEEELEVASLSSEKESLSEEERRQLEMSELQKINSELKEKVETLKKDYTISTGTVSSLNRSLFFQESLLRKAHSEHEKLITELRETGKQVQEMSAKFSSLRERHKNCELMGQLEKENYSLKQHVSELKSELEEKNKLAGEMKEEIRQLQQELKLERELLKQLDNEKKEIQIKLISVQHSELQTKVALEFGQSRFERFRSKIIQAAYNIPGAKVPQSKMSDSDILDNLQKIISDRTEFHEMLKQKGVKVPPLAGTELANKAKSPRKSPV</sequence>
<dbReference type="EMBL" id="AFYH01000673">
    <property type="status" value="NOT_ANNOTATED_CDS"/>
    <property type="molecule type" value="Genomic_DNA"/>
</dbReference>
<dbReference type="HOGENOM" id="CLU_025625_0_0_1"/>
<reference evidence="4" key="1">
    <citation type="submission" date="2011-08" db="EMBL/GenBank/DDBJ databases">
        <title>The draft genome of Latimeria chalumnae.</title>
        <authorList>
            <person name="Di Palma F."/>
            <person name="Alfoldi J."/>
            <person name="Johnson J."/>
            <person name="Berlin A."/>
            <person name="Gnerre S."/>
            <person name="Jaffe D."/>
            <person name="MacCallum I."/>
            <person name="Young S."/>
            <person name="Walker B.J."/>
            <person name="Lander E."/>
            <person name="Lindblad-Toh K."/>
        </authorList>
    </citation>
    <scope>NUCLEOTIDE SEQUENCE [LARGE SCALE GENOMIC DNA]</scope>
    <source>
        <strain evidence="4">Wild caught</strain>
    </source>
</reference>
<dbReference type="AlphaFoldDB" id="H3BIJ3"/>
<feature type="region of interest" description="Disordered" evidence="2">
    <location>
        <begin position="179"/>
        <end position="214"/>
    </location>
</feature>
<dbReference type="PANTHER" id="PTHR18853:SF9">
    <property type="entry name" value="COILED-COIL DOMAIN-CONTAINING PROTEIN 27"/>
    <property type="match status" value="1"/>
</dbReference>
<reference evidence="3" key="3">
    <citation type="submission" date="2025-09" db="UniProtKB">
        <authorList>
            <consortium name="Ensembl"/>
        </authorList>
    </citation>
    <scope>IDENTIFICATION</scope>
</reference>
<dbReference type="InterPro" id="IPR052642">
    <property type="entry name" value="CC-FHA_domain"/>
</dbReference>
<keyword evidence="4" id="KW-1185">Reference proteome</keyword>
<evidence type="ECO:0000313" key="3">
    <source>
        <dbReference type="Ensembl" id="ENSLACP00000021714.1"/>
    </source>
</evidence>
<evidence type="ECO:0000256" key="1">
    <source>
        <dbReference type="SAM" id="Coils"/>
    </source>
</evidence>
<keyword evidence="1" id="KW-0175">Coiled coil</keyword>
<dbReference type="PANTHER" id="PTHR18853">
    <property type="entry name" value="FORKHEAD-ASSOCIATED DOMAIN-CONTAINING PROTEIN 1-RELATED"/>
    <property type="match status" value="1"/>
</dbReference>
<dbReference type="Proteomes" id="UP000008672">
    <property type="component" value="Unassembled WGS sequence"/>
</dbReference>
<feature type="compositionally biased region" description="Basic and acidic residues" evidence="2">
    <location>
        <begin position="205"/>
        <end position="214"/>
    </location>
</feature>
<dbReference type="GeneTree" id="ENSGT00940000154171"/>